<accession>A0A552WVC1</accession>
<feature type="domain" description="Transposase putative helix-turn-helix" evidence="2">
    <location>
        <begin position="1"/>
        <end position="40"/>
    </location>
</feature>
<protein>
    <recommendedName>
        <fullName evidence="2">Transposase putative helix-turn-helix domain-containing protein</fullName>
    </recommendedName>
</protein>
<organism evidence="3 4">
    <name type="scientific">Georgenia yuyongxinii</name>
    <dbReference type="NCBI Taxonomy" id="2589797"/>
    <lineage>
        <taxon>Bacteria</taxon>
        <taxon>Bacillati</taxon>
        <taxon>Actinomycetota</taxon>
        <taxon>Actinomycetes</taxon>
        <taxon>Micrococcales</taxon>
        <taxon>Bogoriellaceae</taxon>
        <taxon>Georgenia</taxon>
    </lineage>
</organism>
<evidence type="ECO:0000313" key="3">
    <source>
        <dbReference type="EMBL" id="TRW46788.1"/>
    </source>
</evidence>
<feature type="non-terminal residue" evidence="3">
    <location>
        <position position="367"/>
    </location>
</feature>
<evidence type="ECO:0000256" key="1">
    <source>
        <dbReference type="SAM" id="MobiDB-lite"/>
    </source>
</evidence>
<evidence type="ECO:0000259" key="2">
    <source>
        <dbReference type="Pfam" id="PF12323"/>
    </source>
</evidence>
<feature type="region of interest" description="Disordered" evidence="1">
    <location>
        <begin position="319"/>
        <end position="341"/>
    </location>
</feature>
<dbReference type="Proteomes" id="UP000318693">
    <property type="component" value="Unassembled WGS sequence"/>
</dbReference>
<keyword evidence="4" id="KW-1185">Reference proteome</keyword>
<dbReference type="EMBL" id="VJXR01000006">
    <property type="protein sequence ID" value="TRW46788.1"/>
    <property type="molecule type" value="Genomic_DNA"/>
</dbReference>
<feature type="compositionally biased region" description="Low complexity" evidence="1">
    <location>
        <begin position="261"/>
        <end position="272"/>
    </location>
</feature>
<evidence type="ECO:0000313" key="4">
    <source>
        <dbReference type="Proteomes" id="UP000318693"/>
    </source>
</evidence>
<proteinExistence type="predicted"/>
<sequence length="367" mass="40218">MRHTTFRFCLDPTVEQAKVLSRHVGAGRFAYNQCLRLHLDARRDRAPGDDGAVVRVPWSGFDLINAFNAWKRSTAAGRRFVVDSRGAVEVETTGLLWREEVLAQVFEEAAVDLGRALRAWTTARAGAGRRVGHPRFKKKTPTGGAFRIRNKTTRGRPSIRVGQDGGPARAVTLPKIGTLRVRDDTRRLRRMIAKGRARVLFATITRGARRWWISLTVEAADLHPRAQHPPRERSPAAPGGGGSASPWRPRTCTLAPSIRPAATATATATATAQGGSAWTGGCRRWWSPAPRTVSRPSAPTPPPRCVRRRRVPAGCPRRCRESRKDRTTAPGPWPGWPATTPVCATGGSMSCIRSRAGWSRPTTGSSW</sequence>
<feature type="region of interest" description="Disordered" evidence="1">
    <location>
        <begin position="224"/>
        <end position="304"/>
    </location>
</feature>
<dbReference type="AlphaFoldDB" id="A0A552WVC1"/>
<gene>
    <name evidence="3" type="ORF">FJ693_03445</name>
</gene>
<comment type="caution">
    <text evidence="3">The sequence shown here is derived from an EMBL/GenBank/DDBJ whole genome shotgun (WGS) entry which is preliminary data.</text>
</comment>
<dbReference type="InterPro" id="IPR021027">
    <property type="entry name" value="Transposase_put_HTH"/>
</dbReference>
<reference evidence="3 4" key="1">
    <citation type="submission" date="2019-07" db="EMBL/GenBank/DDBJ databases">
        <title>Georgenia wutianyii sp. nov. and Georgenia *** sp. nov. isolated from plateau pika (Ochotona curzoniae) in the Qinghai-Tibet plateau of China.</title>
        <authorList>
            <person name="Tian Z."/>
        </authorList>
    </citation>
    <scope>NUCLEOTIDE SEQUENCE [LARGE SCALE GENOMIC DNA]</scope>
    <source>
        <strain evidence="3 4">Z446</strain>
    </source>
</reference>
<dbReference type="Pfam" id="PF12323">
    <property type="entry name" value="HTH_OrfB_IS605"/>
    <property type="match status" value="1"/>
</dbReference>
<feature type="compositionally biased region" description="Basic and acidic residues" evidence="1">
    <location>
        <begin position="224"/>
        <end position="234"/>
    </location>
</feature>
<name>A0A552WVC1_9MICO</name>